<dbReference type="EMBL" id="LWID01000001">
    <property type="protein sequence ID" value="MDG6894227.1"/>
    <property type="molecule type" value="Genomic_DNA"/>
</dbReference>
<dbReference type="Proteomes" id="UP001155500">
    <property type="component" value="Unassembled WGS sequence"/>
</dbReference>
<dbReference type="RefSeq" id="WP_279571721.1">
    <property type="nucleotide sequence ID" value="NZ_LWID01000001.1"/>
</dbReference>
<accession>A0A9X4P9Q1</accession>
<name>A0A9X4P9Q1_9PAST</name>
<comment type="caution">
    <text evidence="2">The sequence shown here is derived from an EMBL/GenBank/DDBJ whole genome shotgun (WGS) entry which is preliminary data.</text>
</comment>
<dbReference type="AlphaFoldDB" id="A0A9X4P9Q1"/>
<sequence>MSEFEMKKRAIFLKENHMQDYKTYLIKNKKKDVFSIIAPDYIKEDPDDPNRLNSYYRSLSWRQINSQMELCQLLYSAGENKDIVISETRQMLQRFHRHFDIDFPKRKLYLSSPDSYAYILWLLGLAVLVNDQETLMRIPQWLGGSDENDSLYLMSIRQ</sequence>
<feature type="domain" description="PoNi N-terminal" evidence="1">
    <location>
        <begin position="48"/>
        <end position="134"/>
    </location>
</feature>
<gene>
    <name evidence="2" type="ORF">A6A20_00935</name>
</gene>
<dbReference type="Pfam" id="PF08928">
    <property type="entry name" value="PoNi_N"/>
    <property type="match status" value="1"/>
</dbReference>
<reference evidence="2" key="1">
    <citation type="submission" date="2016-03" db="EMBL/GenBank/DDBJ databases">
        <title>Co-evolution between Pasteurellaceae and their hosts.</title>
        <authorList>
            <person name="Hansen M.J."/>
            <person name="Bojesen A.M."/>
            <person name="Planet P."/>
        </authorList>
    </citation>
    <scope>NUCLEOTIDE SEQUENCE</scope>
    <source>
        <strain evidence="2">146/S8/89</strain>
    </source>
</reference>
<dbReference type="SUPFAM" id="SSF140731">
    <property type="entry name" value="PA2201 C-terminal domain-like"/>
    <property type="match status" value="1"/>
</dbReference>
<organism evidence="2 3">
    <name type="scientific">Volucribacter amazonae</name>
    <dbReference type="NCBI Taxonomy" id="256731"/>
    <lineage>
        <taxon>Bacteria</taxon>
        <taxon>Pseudomonadati</taxon>
        <taxon>Pseudomonadota</taxon>
        <taxon>Gammaproteobacteria</taxon>
        <taxon>Pasteurellales</taxon>
        <taxon>Pasteurellaceae</taxon>
        <taxon>Volucribacter</taxon>
    </lineage>
</organism>
<proteinExistence type="predicted"/>
<evidence type="ECO:0000313" key="3">
    <source>
        <dbReference type="Proteomes" id="UP001155500"/>
    </source>
</evidence>
<protein>
    <recommendedName>
        <fullName evidence="1">PoNi N-terminal domain-containing protein</fullName>
    </recommendedName>
</protein>
<keyword evidence="3" id="KW-1185">Reference proteome</keyword>
<evidence type="ECO:0000259" key="1">
    <source>
        <dbReference type="Pfam" id="PF08928"/>
    </source>
</evidence>
<dbReference type="InterPro" id="IPR028983">
    <property type="entry name" value="PA2201-like_C"/>
</dbReference>
<dbReference type="InterPro" id="IPR015024">
    <property type="entry name" value="PoNi_N"/>
</dbReference>
<evidence type="ECO:0000313" key="2">
    <source>
        <dbReference type="EMBL" id="MDG6894227.1"/>
    </source>
</evidence>